<dbReference type="SUPFAM" id="SSF53383">
    <property type="entry name" value="PLP-dependent transferases"/>
    <property type="match status" value="1"/>
</dbReference>
<evidence type="ECO:0000256" key="1">
    <source>
        <dbReference type="RuleBase" id="RU000481"/>
    </source>
</evidence>
<reference evidence="3" key="1">
    <citation type="submission" date="2012-03" db="EMBL/GenBank/DDBJ databases">
        <title>Functional metagenomics reveals considerable lignocellulase gene clusters in the gut microbiome of a wood-feeding higher termite.</title>
        <authorList>
            <person name="Liu N."/>
        </authorList>
    </citation>
    <scope>NUCLEOTIDE SEQUENCE</scope>
</reference>
<dbReference type="Gene3D" id="3.40.640.10">
    <property type="entry name" value="Type I PLP-dependent aspartate aminotransferase-like (Major domain)"/>
    <property type="match status" value="1"/>
</dbReference>
<dbReference type="GO" id="GO:0030170">
    <property type="term" value="F:pyridoxal phosphate binding"/>
    <property type="evidence" value="ECO:0007669"/>
    <property type="project" value="InterPro"/>
</dbReference>
<evidence type="ECO:0000259" key="2">
    <source>
        <dbReference type="Pfam" id="PF00155"/>
    </source>
</evidence>
<accession>A0A806KJE0</accession>
<dbReference type="PANTHER" id="PTHR42691">
    <property type="entry name" value="ASPARTATE AMINOTRANSFERASE YHDR-RELATED"/>
    <property type="match status" value="1"/>
</dbReference>
<evidence type="ECO:0000313" key="3">
    <source>
        <dbReference type="EMBL" id="AGS53060.1"/>
    </source>
</evidence>
<organism evidence="3">
    <name type="scientific">uncultured bacterium contig00033</name>
    <dbReference type="NCBI Taxonomy" id="1181522"/>
    <lineage>
        <taxon>Bacteria</taxon>
        <taxon>environmental samples</taxon>
    </lineage>
</organism>
<dbReference type="PANTHER" id="PTHR42691:SF1">
    <property type="entry name" value="ASPARTATE AMINOTRANSFERASE YHDR-RELATED"/>
    <property type="match status" value="1"/>
</dbReference>
<dbReference type="InterPro" id="IPR015424">
    <property type="entry name" value="PyrdxlP-dep_Trfase"/>
</dbReference>
<comment type="cofactor">
    <cofactor evidence="1">
        <name>pyridoxal 5'-phosphate</name>
        <dbReference type="ChEBI" id="CHEBI:597326"/>
    </cofactor>
</comment>
<proteinExistence type="inferred from homology"/>
<dbReference type="Pfam" id="PF00155">
    <property type="entry name" value="Aminotran_1_2"/>
    <property type="match status" value="1"/>
</dbReference>
<dbReference type="EC" id="2.6.1.-" evidence="1"/>
<comment type="similarity">
    <text evidence="1">Belongs to the class-I pyridoxal-phosphate-dependent aminotransferase family.</text>
</comment>
<protein>
    <recommendedName>
        <fullName evidence="1">Aminotransferase</fullName>
        <ecNumber evidence="1">2.6.1.-</ecNumber>
    </recommendedName>
</protein>
<dbReference type="EMBL" id="JQ844220">
    <property type="protein sequence ID" value="AGS53060.1"/>
    <property type="molecule type" value="Genomic_DNA"/>
</dbReference>
<dbReference type="GO" id="GO:0008483">
    <property type="term" value="F:transaminase activity"/>
    <property type="evidence" value="ECO:0007669"/>
    <property type="project" value="UniProtKB-KW"/>
</dbReference>
<dbReference type="InterPro" id="IPR004839">
    <property type="entry name" value="Aminotransferase_I/II_large"/>
</dbReference>
<sequence>MPNAGYPEVRQAIAEKVSREQCVEIDGSCIVMSCGAAGGLNTVFKSILNPGDEVIVSKPYFMEYRPYVANHGGKIVEVDTLPGFNLDVEGIKAKLNAKTAAVLINSPNNPTGKIYPAETIRLLAVALEEHGANCGRYPYLVSDEPYREITYDKAAVPPVLPAYRESIVVSSYSKSLSLPGERIGFVAAGPEVGGKDDLMNALIYATRILGFVSAPALMQRIVAELVFSRVDIEVYSERRAAFMTILDRAGISYAKPEGAFYLFAKSPKSTQAKLQATWLLSIALKKTLS</sequence>
<name>A0A806KJE0_9BACT</name>
<feature type="domain" description="Aminotransferase class I/classII large" evidence="2">
    <location>
        <begin position="2"/>
        <end position="275"/>
    </location>
</feature>
<dbReference type="AlphaFoldDB" id="A0A806KJE0"/>
<dbReference type="CDD" id="cd00609">
    <property type="entry name" value="AAT_like"/>
    <property type="match status" value="1"/>
</dbReference>
<dbReference type="PROSITE" id="PS00105">
    <property type="entry name" value="AA_TRANSFER_CLASS_1"/>
    <property type="match status" value="1"/>
</dbReference>
<dbReference type="InterPro" id="IPR004838">
    <property type="entry name" value="NHTrfase_class1_PyrdxlP-BS"/>
</dbReference>
<keyword evidence="1 3" id="KW-0032">Aminotransferase</keyword>
<keyword evidence="1 3" id="KW-0808">Transferase</keyword>
<dbReference type="InterPro" id="IPR015421">
    <property type="entry name" value="PyrdxlP-dep_Trfase_major"/>
</dbReference>